<comment type="caution">
    <text evidence="1">The sequence shown here is derived from an EMBL/GenBank/DDBJ whole genome shotgun (WGS) entry which is preliminary data.</text>
</comment>
<proteinExistence type="predicted"/>
<reference evidence="1" key="1">
    <citation type="submission" date="2018-08" db="EMBL/GenBank/DDBJ databases">
        <authorList>
            <consortium name="PulseNet: The National Subtyping Network for Foodborne Disease Surveillance"/>
            <person name="Tarr C.L."/>
            <person name="Trees E."/>
            <person name="Katz L.S."/>
            <person name="Carleton-Romer H.A."/>
            <person name="Stroika S."/>
            <person name="Kucerova Z."/>
            <person name="Roache K.F."/>
            <person name="Sabol A.L."/>
            <person name="Besser J."/>
            <person name="Gerner-Smidt P."/>
        </authorList>
    </citation>
    <scope>NUCLEOTIDE SEQUENCE</scope>
    <source>
        <strain evidence="1">PNUSAC005495</strain>
    </source>
</reference>
<dbReference type="Gene3D" id="3.40.50.11350">
    <property type="match status" value="1"/>
</dbReference>
<accession>A0A5T1ZS56</accession>
<name>A0A5T1ZS56_CAMJU</name>
<dbReference type="AlphaFoldDB" id="A0A5T1ZS56"/>
<dbReference type="EMBL" id="AACSDH010000020">
    <property type="protein sequence ID" value="EAL8925312.1"/>
    <property type="molecule type" value="Genomic_DNA"/>
</dbReference>
<organism evidence="1">
    <name type="scientific">Campylobacter jejuni</name>
    <dbReference type="NCBI Taxonomy" id="197"/>
    <lineage>
        <taxon>Bacteria</taxon>
        <taxon>Pseudomonadati</taxon>
        <taxon>Campylobacterota</taxon>
        <taxon>Epsilonproteobacteria</taxon>
        <taxon>Campylobacterales</taxon>
        <taxon>Campylobacteraceae</taxon>
        <taxon>Campylobacter</taxon>
    </lineage>
</organism>
<protein>
    <submittedName>
        <fullName evidence="1">Capsule biosynthesis protein CapA</fullName>
    </submittedName>
</protein>
<evidence type="ECO:0000313" key="1">
    <source>
        <dbReference type="EMBL" id="EAL8925312.1"/>
    </source>
</evidence>
<sequence length="587" mass="70171">MDNSKPLIIAGRDDGFGERMRALLNALYISKKFGFKFGFVWRDINNIQNLLDGKVLIPWANLPTREYLFDQDFIKSYYRQDIEFAYETPVLWSLYRQSIKNILKKPYEKEWGWYSTQGDLSEYFTDVDEGEYRTELVSCWKQIDFSSHVKKIFEKAHSKFLDIGKFVAIHIRTGEVIHDEFYRNILYHCRYKIFPYPFALEIALKEIKKGHRVIFFGDDLNLIQNLKEYCSFNKQAQENIFSIDDIIAFEQLDNGYDRLLFELVLMSKSEYIFGSGTTGFSRCASWIENKIFINIFDHLSLIEQYEIILKYIDIENIDDLYRSCNYFFLFLLSEQLNLNFDIKLRYLSKSLRYDSGSLNSEVFYINLLLQNEKFKEADDRLEQVICKNKKKFFDLLLGYGQNPTFPYDIYMNYYFKDFDQYSNIFYVACRIFSEFNIPESRVNTYYPNFHPIIFDQFKMFIFKDLPKSDQEIGAVKKIRNHLAYKLGVAAIKNSKSLWGYIRMPYVLSYIRDMHKESQNKMDKKSISLEYYSDYESALKEKEGFVYKLGQIIIKAHKNWHKGGYIMLWFEVKKLKKNLKKENNGNRI</sequence>
<gene>
    <name evidence="1" type="ORF">D0B29_08335</name>
</gene>